<name>A0A5B7SWD9_9FLAO</name>
<dbReference type="KEGG" id="asag:FGM00_13220"/>
<accession>A0A5B7SWD9</accession>
<dbReference type="OrthoDB" id="129437at2"/>
<dbReference type="RefSeq" id="WP_138853367.1">
    <property type="nucleotide sequence ID" value="NZ_CP040710.1"/>
</dbReference>
<organism evidence="1 2">
    <name type="scientific">Aggregatimonas sangjinii</name>
    <dbReference type="NCBI Taxonomy" id="2583587"/>
    <lineage>
        <taxon>Bacteria</taxon>
        <taxon>Pseudomonadati</taxon>
        <taxon>Bacteroidota</taxon>
        <taxon>Flavobacteriia</taxon>
        <taxon>Flavobacteriales</taxon>
        <taxon>Flavobacteriaceae</taxon>
        <taxon>Aggregatimonas</taxon>
    </lineage>
</organism>
<keyword evidence="2" id="KW-1185">Reference proteome</keyword>
<evidence type="ECO:0008006" key="3">
    <source>
        <dbReference type="Google" id="ProtNLM"/>
    </source>
</evidence>
<proteinExistence type="predicted"/>
<protein>
    <recommendedName>
        <fullName evidence="3">MmcQ/YjbR family DNA-binding protein</fullName>
    </recommendedName>
</protein>
<dbReference type="SUPFAM" id="SSF159894">
    <property type="entry name" value="YgaC/TfoX-N like"/>
    <property type="match status" value="1"/>
</dbReference>
<reference evidence="1 2" key="1">
    <citation type="submission" date="2019-05" db="EMBL/GenBank/DDBJ databases">
        <title>Genome sequencing of F202Z8.</title>
        <authorList>
            <person name="Kwon Y.M."/>
        </authorList>
    </citation>
    <scope>NUCLEOTIDE SEQUENCE [LARGE SCALE GENOMIC DNA]</scope>
    <source>
        <strain evidence="1 2">F202Z8</strain>
    </source>
</reference>
<evidence type="ECO:0000313" key="2">
    <source>
        <dbReference type="Proteomes" id="UP000310017"/>
    </source>
</evidence>
<dbReference type="AlphaFoldDB" id="A0A5B7SWD9"/>
<sequence>MPTWEENLKQYDAMVAKCSRFERKGKTMPYTSANGHMFSLFNKDSEIGIRFSKEVQTKYLNELNTTLYKSYGAIMKGYILIPETLWGDEEVVVRLLNESYDYVMMLDPK</sequence>
<dbReference type="EMBL" id="CP040710">
    <property type="protein sequence ID" value="QCX01024.1"/>
    <property type="molecule type" value="Genomic_DNA"/>
</dbReference>
<gene>
    <name evidence="1" type="ORF">FGM00_13220</name>
</gene>
<evidence type="ECO:0000313" key="1">
    <source>
        <dbReference type="EMBL" id="QCX01024.1"/>
    </source>
</evidence>
<dbReference type="Proteomes" id="UP000310017">
    <property type="component" value="Chromosome"/>
</dbReference>